<reference evidence="11" key="1">
    <citation type="submission" date="2016-10" db="EMBL/GenBank/DDBJ databases">
        <authorList>
            <person name="Varghese N."/>
            <person name="Submissions S."/>
        </authorList>
    </citation>
    <scope>NUCLEOTIDE SEQUENCE [LARGE SCALE GENOMIC DNA]</scope>
    <source>
        <strain evidence="11">DSM 17038</strain>
    </source>
</reference>
<dbReference type="GO" id="GO:0003842">
    <property type="term" value="F:L-glutamate gamma-semialdehyde dehydrogenase activity"/>
    <property type="evidence" value="ECO:0007669"/>
    <property type="project" value="UniProtKB-EC"/>
</dbReference>
<evidence type="ECO:0000256" key="4">
    <source>
        <dbReference type="ARBA" id="ARBA00023002"/>
    </source>
</evidence>
<dbReference type="GO" id="GO:0004657">
    <property type="term" value="F:proline dehydrogenase activity"/>
    <property type="evidence" value="ECO:0007669"/>
    <property type="project" value="UniProtKB-ARBA"/>
</dbReference>
<sequence>MSKGFFKIEMPGNEPVHEYRLESENQINLKNKLVELKKEVIEIPLIIGGKEVKTGILKDCVSPHNHQHVLARYHVAGEKELKMAIEASLEAKKMWQNMKWEHRAAIFLKAADLLAGPWRDTINAATMLGQSKTAHQAEIDSACELIDFLRFNIYFAQEIYKEQPISKNYEWNRLEYRPLEGFVLAITPFNFTAIGGNLPTAPAMLGNVVNWKPASTAVYSNYYFMKLLQEAGLPDGVINFIPSNGKDINTTVIPDENLAGIHFTGSSQVFDTIWKSVGENISKYRNYPRIVGETGGKDFVFAHNSCDVDALAAGLIRGAYEYQGQKCSAASRAYVPQSIWPELKDKLINDIKDIKIGDVEDFSNYVSAVIDRESFEKIKGYIKYAEAAEDAEIIYGGKCDDTIGYFIEPTIILASNPKFKTMEEEIFGPVLTIYVYNDDNFEQTLQLCEETSPYGLTGAIFAQDRNIIAYMEEKLYYNAGNLYINDKPTGSVVGQQPFGGSRKSGTNDKAGSKLNLLRWVSARTIKESLNPPKSYKYGFMQEK</sequence>
<keyword evidence="6" id="KW-0642">Proline metabolism</keyword>
<dbReference type="Gene3D" id="3.40.309.10">
    <property type="entry name" value="Aldehyde Dehydrogenase, Chain A, domain 2"/>
    <property type="match status" value="1"/>
</dbReference>
<dbReference type="NCBIfam" id="TIGR01236">
    <property type="entry name" value="D1pyr5carbox1"/>
    <property type="match status" value="1"/>
</dbReference>
<dbReference type="InterPro" id="IPR015590">
    <property type="entry name" value="Aldehyde_DH_dom"/>
</dbReference>
<dbReference type="OrthoDB" id="9762913at2"/>
<dbReference type="Gene3D" id="3.40.605.10">
    <property type="entry name" value="Aldehyde Dehydrogenase, Chain A, domain 1"/>
    <property type="match status" value="1"/>
</dbReference>
<dbReference type="PANTHER" id="PTHR42862:SF1">
    <property type="entry name" value="DELTA-1-PYRROLINE-5-CARBOXYLATE DEHYDROGENASE 2, ISOFORM A-RELATED"/>
    <property type="match status" value="1"/>
</dbReference>
<dbReference type="RefSeq" id="WP_092471721.1">
    <property type="nucleotide sequence ID" value="NZ_FOOX01000008.1"/>
</dbReference>
<dbReference type="FunFam" id="3.40.309.10:FF:000005">
    <property type="entry name" value="1-pyrroline-5-carboxylate dehydrogenase 1"/>
    <property type="match status" value="1"/>
</dbReference>
<dbReference type="AlphaFoldDB" id="A0A1I2U6G3"/>
<dbReference type="Proteomes" id="UP000199337">
    <property type="component" value="Unassembled WGS sequence"/>
</dbReference>
<dbReference type="PROSITE" id="PS00070">
    <property type="entry name" value="ALDEHYDE_DEHYDR_CYS"/>
    <property type="match status" value="1"/>
</dbReference>
<feature type="domain" description="Aldehyde dehydrogenase" evidence="9">
    <location>
        <begin position="59"/>
        <end position="515"/>
    </location>
</feature>
<dbReference type="InterPro" id="IPR016161">
    <property type="entry name" value="Ald_DH/histidinol_DH"/>
</dbReference>
<dbReference type="EC" id="1.2.1.88" evidence="3"/>
<dbReference type="STRING" id="341036.SAMN05660649_02525"/>
<comment type="catalytic activity">
    <reaction evidence="8">
        <text>L-glutamate 5-semialdehyde + NAD(+) + H2O = L-glutamate + NADH + 2 H(+)</text>
        <dbReference type="Rhea" id="RHEA:30235"/>
        <dbReference type="ChEBI" id="CHEBI:15377"/>
        <dbReference type="ChEBI" id="CHEBI:15378"/>
        <dbReference type="ChEBI" id="CHEBI:29985"/>
        <dbReference type="ChEBI" id="CHEBI:57540"/>
        <dbReference type="ChEBI" id="CHEBI:57945"/>
        <dbReference type="ChEBI" id="CHEBI:58066"/>
        <dbReference type="EC" id="1.2.1.88"/>
    </reaction>
</comment>
<evidence type="ECO:0000256" key="2">
    <source>
        <dbReference type="ARBA" id="ARBA00009986"/>
    </source>
</evidence>
<evidence type="ECO:0000256" key="7">
    <source>
        <dbReference type="ARBA" id="ARBA00032259"/>
    </source>
</evidence>
<evidence type="ECO:0000256" key="1">
    <source>
        <dbReference type="ARBA" id="ARBA00004786"/>
    </source>
</evidence>
<dbReference type="InterPro" id="IPR005931">
    <property type="entry name" value="P5CDH/ALDH4A1"/>
</dbReference>
<evidence type="ECO:0000313" key="11">
    <source>
        <dbReference type="Proteomes" id="UP000199337"/>
    </source>
</evidence>
<accession>A0A1I2U6G3</accession>
<dbReference type="CDD" id="cd07123">
    <property type="entry name" value="ALDH_F4-17_P5CDH"/>
    <property type="match status" value="1"/>
</dbReference>
<evidence type="ECO:0000256" key="8">
    <source>
        <dbReference type="ARBA" id="ARBA00048142"/>
    </source>
</evidence>
<dbReference type="EMBL" id="FOOX01000008">
    <property type="protein sequence ID" value="SFG72613.1"/>
    <property type="molecule type" value="Genomic_DNA"/>
</dbReference>
<keyword evidence="4" id="KW-0560">Oxidoreductase</keyword>
<keyword evidence="11" id="KW-1185">Reference proteome</keyword>
<dbReference type="InterPro" id="IPR016163">
    <property type="entry name" value="Ald_DH_C"/>
</dbReference>
<dbReference type="UniPathway" id="UPA00261">
    <property type="reaction ID" value="UER00374"/>
</dbReference>
<organism evidence="10 11">
    <name type="scientific">Desulfotruncus arcticus DSM 17038</name>
    <dbReference type="NCBI Taxonomy" id="1121424"/>
    <lineage>
        <taxon>Bacteria</taxon>
        <taxon>Bacillati</taxon>
        <taxon>Bacillota</taxon>
        <taxon>Clostridia</taxon>
        <taxon>Eubacteriales</taxon>
        <taxon>Desulfallaceae</taxon>
        <taxon>Desulfotruncus</taxon>
    </lineage>
</organism>
<dbReference type="GO" id="GO:0010133">
    <property type="term" value="P:L-proline catabolic process to L-glutamate"/>
    <property type="evidence" value="ECO:0007669"/>
    <property type="project" value="UniProtKB-UniPathway"/>
</dbReference>
<evidence type="ECO:0000256" key="5">
    <source>
        <dbReference type="ARBA" id="ARBA00023027"/>
    </source>
</evidence>
<keyword evidence="5" id="KW-0520">NAD</keyword>
<dbReference type="Pfam" id="PF00171">
    <property type="entry name" value="Aldedh"/>
    <property type="match status" value="1"/>
</dbReference>
<gene>
    <name evidence="10" type="ORF">SAMN05660649_02525</name>
</gene>
<dbReference type="SUPFAM" id="SSF53720">
    <property type="entry name" value="ALDH-like"/>
    <property type="match status" value="1"/>
</dbReference>
<dbReference type="InterPro" id="IPR050485">
    <property type="entry name" value="Proline_metab_enzyme"/>
</dbReference>
<dbReference type="InterPro" id="IPR016160">
    <property type="entry name" value="Ald_DH_CS_CYS"/>
</dbReference>
<evidence type="ECO:0000259" key="9">
    <source>
        <dbReference type="Pfam" id="PF00171"/>
    </source>
</evidence>
<dbReference type="FunFam" id="3.40.605.10:FF:000006">
    <property type="entry name" value="1-pyrroline-5-carboxylate dehydrogenase"/>
    <property type="match status" value="1"/>
</dbReference>
<comment type="similarity">
    <text evidence="2">Belongs to the aldehyde dehydrogenase family.</text>
</comment>
<protein>
    <recommendedName>
        <fullName evidence="7">L-glutamate gamma-semialdehyde dehydrogenase</fullName>
        <ecNumber evidence="3">1.2.1.88</ecNumber>
    </recommendedName>
    <alternativeName>
        <fullName evidence="7">L-glutamate gamma-semialdehyde dehydrogenase</fullName>
    </alternativeName>
</protein>
<dbReference type="PANTHER" id="PTHR42862">
    <property type="entry name" value="DELTA-1-PYRROLINE-5-CARBOXYLATE DEHYDROGENASE 1, ISOFORM A-RELATED"/>
    <property type="match status" value="1"/>
</dbReference>
<comment type="pathway">
    <text evidence="1">Amino-acid degradation; L-proline degradation into L-glutamate; L-glutamate from L-proline: step 2/2.</text>
</comment>
<name>A0A1I2U6G3_9FIRM</name>
<evidence type="ECO:0000256" key="3">
    <source>
        <dbReference type="ARBA" id="ARBA00012884"/>
    </source>
</evidence>
<dbReference type="InterPro" id="IPR016162">
    <property type="entry name" value="Ald_DH_N"/>
</dbReference>
<evidence type="ECO:0000256" key="6">
    <source>
        <dbReference type="ARBA" id="ARBA00023062"/>
    </source>
</evidence>
<proteinExistence type="inferred from homology"/>
<evidence type="ECO:0000313" key="10">
    <source>
        <dbReference type="EMBL" id="SFG72613.1"/>
    </source>
</evidence>
<dbReference type="GO" id="GO:0009898">
    <property type="term" value="C:cytoplasmic side of plasma membrane"/>
    <property type="evidence" value="ECO:0007669"/>
    <property type="project" value="TreeGrafter"/>
</dbReference>